<organism evidence="1 2">
    <name type="scientific">Gonium pectorale</name>
    <name type="common">Green alga</name>
    <dbReference type="NCBI Taxonomy" id="33097"/>
    <lineage>
        <taxon>Eukaryota</taxon>
        <taxon>Viridiplantae</taxon>
        <taxon>Chlorophyta</taxon>
        <taxon>core chlorophytes</taxon>
        <taxon>Chlorophyceae</taxon>
        <taxon>CS clade</taxon>
        <taxon>Chlamydomonadales</taxon>
        <taxon>Volvocaceae</taxon>
        <taxon>Gonium</taxon>
    </lineage>
</organism>
<evidence type="ECO:0000313" key="2">
    <source>
        <dbReference type="Proteomes" id="UP000075714"/>
    </source>
</evidence>
<reference evidence="2" key="1">
    <citation type="journal article" date="2016" name="Nat. Commun.">
        <title>The Gonium pectorale genome demonstrates co-option of cell cycle regulation during the evolution of multicellularity.</title>
        <authorList>
            <person name="Hanschen E.R."/>
            <person name="Marriage T.N."/>
            <person name="Ferris P.J."/>
            <person name="Hamaji T."/>
            <person name="Toyoda A."/>
            <person name="Fujiyama A."/>
            <person name="Neme R."/>
            <person name="Noguchi H."/>
            <person name="Minakuchi Y."/>
            <person name="Suzuki M."/>
            <person name="Kawai-Toyooka H."/>
            <person name="Smith D.R."/>
            <person name="Sparks H."/>
            <person name="Anderson J."/>
            <person name="Bakaric R."/>
            <person name="Luria V."/>
            <person name="Karger A."/>
            <person name="Kirschner M.W."/>
            <person name="Durand P.M."/>
            <person name="Michod R.E."/>
            <person name="Nozaki H."/>
            <person name="Olson B.J."/>
        </authorList>
    </citation>
    <scope>NUCLEOTIDE SEQUENCE [LARGE SCALE GENOMIC DNA]</scope>
    <source>
        <strain evidence="2">NIES-2863</strain>
    </source>
</reference>
<evidence type="ECO:0000313" key="1">
    <source>
        <dbReference type="EMBL" id="KXZ56446.1"/>
    </source>
</evidence>
<proteinExistence type="predicted"/>
<name>A0A150H2P3_GONPE</name>
<gene>
    <name evidence="1" type="ORF">GPECTOR_1g4</name>
</gene>
<dbReference type="AlphaFoldDB" id="A0A150H2P3"/>
<sequence length="162" mass="16358">MELSSSRVLDNIVDDRHFRNGVTGDEESSRLLGAVLDKTCFQAFCGSGAITALGGGALLDIKLIDSELSGNSGGSGAVLYSAVDLVNFLVSNSSVVNNRASQGGAFCTVGGVVSLTVDAGSVVSGNQATSPELGNGGAMFVARAMTTFRIGNGSIMANNTAM</sequence>
<keyword evidence="2" id="KW-1185">Reference proteome</keyword>
<comment type="caution">
    <text evidence="1">The sequence shown here is derived from an EMBL/GenBank/DDBJ whole genome shotgun (WGS) entry which is preliminary data.</text>
</comment>
<dbReference type="EMBL" id="LSYV01000002">
    <property type="protein sequence ID" value="KXZ56446.1"/>
    <property type="molecule type" value="Genomic_DNA"/>
</dbReference>
<dbReference type="OrthoDB" id="10692192at2759"/>
<protein>
    <recommendedName>
        <fullName evidence="3">Right handed beta helix domain-containing protein</fullName>
    </recommendedName>
</protein>
<evidence type="ECO:0008006" key="3">
    <source>
        <dbReference type="Google" id="ProtNLM"/>
    </source>
</evidence>
<accession>A0A150H2P3</accession>
<dbReference type="Proteomes" id="UP000075714">
    <property type="component" value="Unassembled WGS sequence"/>
</dbReference>